<proteinExistence type="predicted"/>
<name>A0A6P0H7F2_9ACTN</name>
<sequence>MRRRPCVGDMTLTLDVREHAISYAPRLLRTAGFPSSRRGGPVCSRSTTAS</sequence>
<organism evidence="1 2">
    <name type="scientific">Modestobacter muralis</name>
    <dbReference type="NCBI Taxonomy" id="1608614"/>
    <lineage>
        <taxon>Bacteria</taxon>
        <taxon>Bacillati</taxon>
        <taxon>Actinomycetota</taxon>
        <taxon>Actinomycetes</taxon>
        <taxon>Geodermatophilales</taxon>
        <taxon>Geodermatophilaceae</taxon>
        <taxon>Modestobacter</taxon>
    </lineage>
</organism>
<evidence type="ECO:0000313" key="1">
    <source>
        <dbReference type="EMBL" id="NEN51073.1"/>
    </source>
</evidence>
<protein>
    <submittedName>
        <fullName evidence="1">Uncharacterized protein</fullName>
    </submittedName>
</protein>
<reference evidence="1 2" key="1">
    <citation type="submission" date="2020-02" db="EMBL/GenBank/DDBJ databases">
        <title>The WGS of Modestobacter muralis DSM 100205.</title>
        <authorList>
            <person name="Jiang Z."/>
        </authorList>
    </citation>
    <scope>NUCLEOTIDE SEQUENCE [LARGE SCALE GENOMIC DNA]</scope>
    <source>
        <strain evidence="1 2">DSM 100205</strain>
    </source>
</reference>
<gene>
    <name evidence="1" type="ORF">G3R41_08990</name>
</gene>
<comment type="caution">
    <text evidence="1">The sequence shown here is derived from an EMBL/GenBank/DDBJ whole genome shotgun (WGS) entry which is preliminary data.</text>
</comment>
<accession>A0A6P0H7F2</accession>
<dbReference type="Proteomes" id="UP000471152">
    <property type="component" value="Unassembled WGS sequence"/>
</dbReference>
<dbReference type="EMBL" id="JAAGWB010000018">
    <property type="protein sequence ID" value="NEN51073.1"/>
    <property type="molecule type" value="Genomic_DNA"/>
</dbReference>
<dbReference type="RefSeq" id="WP_163610766.1">
    <property type="nucleotide sequence ID" value="NZ_JAAGWB010000018.1"/>
</dbReference>
<dbReference type="AlphaFoldDB" id="A0A6P0H7F2"/>
<evidence type="ECO:0000313" key="2">
    <source>
        <dbReference type="Proteomes" id="UP000471152"/>
    </source>
</evidence>